<name>A0A936NC59_9ACTN</name>
<accession>A0A936NC59</accession>
<sequence length="555" mass="55497">MTEPGVVAGRTSVRPAPAEVAAHSAPPPLGPALAARRIVELKVALLTALARTSIMHAVGLAVGTAVAAVVGGAMGVGIAVGARQVDWLDPVLVVGATALPVVAVLFGAMVGAEGTIDPRRLAVLPLSNSALSAGTLTAALVGPAGLAGMLLAAGTVAGYVPAGPGALIVVAGVVGLATLTVTCARLATNVLGMLAGGRGRRFANLLTASAGLLLAAGAQLISFLMTRPTGWWENAADAMAWTPTAQLARAVTQAGTSPGAATAHLLAGLAVLPVLFVLHGRTFRLFLVATPGAGAASKRARRQRRPYPRWLPESPAWTVAVRSVRLKLREPRLLTGLVAALALAIGGSLAVVLSSGDGRNPTMVLLGTAAQFAVIFDNQNVFGTDGRALGADLIANGDLSHLVRGKRLAALFSGVPPVVVVPPMVAALTGGWSLVPIGLLLGAGAAVLASGVAMFVSVNAPMAQPESSNPFASADAGQGCLSGLFLGFSLALMGIVTIPPALVIGYFGPGRPALVVALVAVSLAVDVALGALAERTATRMLTGRADRVLDAVTPT</sequence>
<feature type="transmembrane region" description="Helical" evidence="1">
    <location>
        <begin position="133"/>
        <end position="160"/>
    </location>
</feature>
<dbReference type="AlphaFoldDB" id="A0A936NC59"/>
<protein>
    <recommendedName>
        <fullName evidence="4">ABC-2 type transport system permease protein</fullName>
    </recommendedName>
</protein>
<organism evidence="2 3">
    <name type="scientific">Candidatus Neomicrothrix subdominans</name>
    <dbReference type="NCBI Taxonomy" id="2954438"/>
    <lineage>
        <taxon>Bacteria</taxon>
        <taxon>Bacillati</taxon>
        <taxon>Actinomycetota</taxon>
        <taxon>Acidimicrobiia</taxon>
        <taxon>Acidimicrobiales</taxon>
        <taxon>Microthrixaceae</taxon>
        <taxon>Candidatus Neomicrothrix</taxon>
    </lineage>
</organism>
<feature type="transmembrane region" description="Helical" evidence="1">
    <location>
        <begin position="434"/>
        <end position="458"/>
    </location>
</feature>
<comment type="caution">
    <text evidence="2">The sequence shown here is derived from an EMBL/GenBank/DDBJ whole genome shotgun (WGS) entry which is preliminary data.</text>
</comment>
<evidence type="ECO:0000313" key="3">
    <source>
        <dbReference type="Proteomes" id="UP000727993"/>
    </source>
</evidence>
<proteinExistence type="predicted"/>
<evidence type="ECO:0008006" key="4">
    <source>
        <dbReference type="Google" id="ProtNLM"/>
    </source>
</evidence>
<keyword evidence="1" id="KW-0472">Membrane</keyword>
<keyword evidence="1" id="KW-0812">Transmembrane</keyword>
<evidence type="ECO:0000313" key="2">
    <source>
        <dbReference type="EMBL" id="MBK9296134.1"/>
    </source>
</evidence>
<feature type="transmembrane region" description="Helical" evidence="1">
    <location>
        <begin position="92"/>
        <end position="112"/>
    </location>
</feature>
<feature type="transmembrane region" description="Helical" evidence="1">
    <location>
        <begin position="259"/>
        <end position="278"/>
    </location>
</feature>
<dbReference type="EMBL" id="JADJZA010000001">
    <property type="protein sequence ID" value="MBK9296134.1"/>
    <property type="molecule type" value="Genomic_DNA"/>
</dbReference>
<dbReference type="Proteomes" id="UP000727993">
    <property type="component" value="Unassembled WGS sequence"/>
</dbReference>
<feature type="transmembrane region" description="Helical" evidence="1">
    <location>
        <begin position="166"/>
        <end position="191"/>
    </location>
</feature>
<feature type="transmembrane region" description="Helical" evidence="1">
    <location>
        <begin position="333"/>
        <end position="353"/>
    </location>
</feature>
<feature type="transmembrane region" description="Helical" evidence="1">
    <location>
        <begin position="57"/>
        <end position="80"/>
    </location>
</feature>
<gene>
    <name evidence="2" type="ORF">IPN02_04535</name>
</gene>
<feature type="transmembrane region" description="Helical" evidence="1">
    <location>
        <begin position="479"/>
        <end position="507"/>
    </location>
</feature>
<feature type="transmembrane region" description="Helical" evidence="1">
    <location>
        <begin position="203"/>
        <end position="225"/>
    </location>
</feature>
<keyword evidence="1" id="KW-1133">Transmembrane helix</keyword>
<evidence type="ECO:0000256" key="1">
    <source>
        <dbReference type="SAM" id="Phobius"/>
    </source>
</evidence>
<feature type="transmembrane region" description="Helical" evidence="1">
    <location>
        <begin position="513"/>
        <end position="533"/>
    </location>
</feature>
<reference evidence="2 3" key="1">
    <citation type="submission" date="2020-10" db="EMBL/GenBank/DDBJ databases">
        <title>Connecting structure to function with the recovery of over 1000 high-quality activated sludge metagenome-assembled genomes encoding full-length rRNA genes using long-read sequencing.</title>
        <authorList>
            <person name="Singleton C.M."/>
            <person name="Petriglieri F."/>
            <person name="Kristensen J.M."/>
            <person name="Kirkegaard R.H."/>
            <person name="Michaelsen T.Y."/>
            <person name="Andersen M.H."/>
            <person name="Karst S.M."/>
            <person name="Dueholm M.S."/>
            <person name="Nielsen P.H."/>
            <person name="Albertsen M."/>
        </authorList>
    </citation>
    <scope>NUCLEOTIDE SEQUENCE [LARGE SCALE GENOMIC DNA]</scope>
    <source>
        <strain evidence="2">Lyne_18-Q3-R50-59_MAXAC.006</strain>
    </source>
</reference>